<protein>
    <submittedName>
        <fullName evidence="1">DUF1272 domain-containing protein</fullName>
    </submittedName>
</protein>
<proteinExistence type="predicted"/>
<dbReference type="Pfam" id="PF06906">
    <property type="entry name" value="DUF1272"/>
    <property type="match status" value="1"/>
</dbReference>
<gene>
    <name evidence="1" type="ORF">JMA39_15050</name>
</gene>
<evidence type="ECO:0000313" key="1">
    <source>
        <dbReference type="EMBL" id="MBL4914420.1"/>
    </source>
</evidence>
<keyword evidence="2" id="KW-1185">Reference proteome</keyword>
<reference evidence="1 2" key="1">
    <citation type="submission" date="2021-01" db="EMBL/GenBank/DDBJ databases">
        <title>Genome sequence of Shewanella schlegeliana JCM 11561.</title>
        <authorList>
            <person name="Zhang H."/>
            <person name="Li C."/>
        </authorList>
    </citation>
    <scope>NUCLEOTIDE SEQUENCE [LARGE SCALE GENOMIC DNA]</scope>
    <source>
        <strain evidence="1 2">JCM 11561</strain>
    </source>
</reference>
<organism evidence="1 2">
    <name type="scientific">Shewanella schlegeliana</name>
    <dbReference type="NCBI Taxonomy" id="190308"/>
    <lineage>
        <taxon>Bacteria</taxon>
        <taxon>Pseudomonadati</taxon>
        <taxon>Pseudomonadota</taxon>
        <taxon>Gammaproteobacteria</taxon>
        <taxon>Alteromonadales</taxon>
        <taxon>Shewanellaceae</taxon>
        <taxon>Shewanella</taxon>
    </lineage>
</organism>
<evidence type="ECO:0000313" key="2">
    <source>
        <dbReference type="Proteomes" id="UP000604898"/>
    </source>
</evidence>
<dbReference type="Proteomes" id="UP000604898">
    <property type="component" value="Unassembled WGS sequence"/>
</dbReference>
<sequence>MLRMKTECRRCKTKLARKEVAYICSLECTYCKRCSEELRYICEHCQGTLVLRPTRLIQPVQISTPELKKCSV</sequence>
<dbReference type="InterPro" id="IPR010696">
    <property type="entry name" value="DUF1272"/>
</dbReference>
<dbReference type="EMBL" id="JAESVD010000008">
    <property type="protein sequence ID" value="MBL4914420.1"/>
    <property type="molecule type" value="Genomic_DNA"/>
</dbReference>
<comment type="caution">
    <text evidence="1">The sequence shown here is derived from an EMBL/GenBank/DDBJ whole genome shotgun (WGS) entry which is preliminary data.</text>
</comment>
<accession>A0ABS1T2G3</accession>
<dbReference type="RefSeq" id="WP_202722668.1">
    <property type="nucleotide sequence ID" value="NZ_BPEX01000015.1"/>
</dbReference>
<name>A0ABS1T2G3_9GAMM</name>